<dbReference type="InterPro" id="IPR044005">
    <property type="entry name" value="DZR_2"/>
</dbReference>
<dbReference type="PANTHER" id="PTHR47505">
    <property type="entry name" value="DNA UTILIZATION PROTEIN YHGH"/>
    <property type="match status" value="1"/>
</dbReference>
<gene>
    <name evidence="3" type="ORF">SAMN05660299_00080</name>
</gene>
<reference evidence="3 4" key="1">
    <citation type="submission" date="2016-10" db="EMBL/GenBank/DDBJ databases">
        <authorList>
            <person name="de Groot N.N."/>
        </authorList>
    </citation>
    <scope>NUCLEOTIDE SEQUENCE [LARGE SCALE GENOMIC DNA]</scope>
    <source>
        <strain evidence="3 4">DSM 16981</strain>
    </source>
</reference>
<dbReference type="RefSeq" id="WP_091647203.1">
    <property type="nucleotide sequence ID" value="NZ_FNHQ01000001.1"/>
</dbReference>
<dbReference type="AlphaFoldDB" id="A0A1G9Q1Q2"/>
<evidence type="ECO:0000313" key="3">
    <source>
        <dbReference type="EMBL" id="SDM04929.1"/>
    </source>
</evidence>
<comment type="similarity">
    <text evidence="1">Belongs to the ComF/GntX family.</text>
</comment>
<dbReference type="Gene3D" id="3.40.50.2020">
    <property type="match status" value="1"/>
</dbReference>
<name>A0A1G9Q1Q2_9FIRM</name>
<evidence type="ECO:0000256" key="1">
    <source>
        <dbReference type="ARBA" id="ARBA00008007"/>
    </source>
</evidence>
<dbReference type="Pfam" id="PF18912">
    <property type="entry name" value="DZR_2"/>
    <property type="match status" value="1"/>
</dbReference>
<dbReference type="InterPro" id="IPR051910">
    <property type="entry name" value="ComF/GntX_DNA_util-trans"/>
</dbReference>
<organism evidence="3 4">
    <name type="scientific">Megasphaera paucivorans</name>
    <dbReference type="NCBI Taxonomy" id="349095"/>
    <lineage>
        <taxon>Bacteria</taxon>
        <taxon>Bacillati</taxon>
        <taxon>Bacillota</taxon>
        <taxon>Negativicutes</taxon>
        <taxon>Veillonellales</taxon>
        <taxon>Veillonellaceae</taxon>
        <taxon>Megasphaera</taxon>
    </lineage>
</organism>
<proteinExistence type="inferred from homology"/>
<protein>
    <submittedName>
        <fullName evidence="3">ComF family protein</fullName>
    </submittedName>
</protein>
<dbReference type="Proteomes" id="UP000199309">
    <property type="component" value="Unassembled WGS sequence"/>
</dbReference>
<dbReference type="InterPro" id="IPR029057">
    <property type="entry name" value="PRTase-like"/>
</dbReference>
<dbReference type="InterPro" id="IPR000836">
    <property type="entry name" value="PRTase_dom"/>
</dbReference>
<dbReference type="OrthoDB" id="9779910at2"/>
<dbReference type="SUPFAM" id="SSF53271">
    <property type="entry name" value="PRTase-like"/>
    <property type="match status" value="1"/>
</dbReference>
<dbReference type="PANTHER" id="PTHR47505:SF1">
    <property type="entry name" value="DNA UTILIZATION PROTEIN YHGH"/>
    <property type="match status" value="1"/>
</dbReference>
<dbReference type="CDD" id="cd06223">
    <property type="entry name" value="PRTases_typeI"/>
    <property type="match status" value="1"/>
</dbReference>
<dbReference type="STRING" id="349095.SAMN05660299_00080"/>
<evidence type="ECO:0000259" key="2">
    <source>
        <dbReference type="Pfam" id="PF18912"/>
    </source>
</evidence>
<accession>A0A1G9Q1Q2</accession>
<feature type="domain" description="Double zinc ribbon" evidence="2">
    <location>
        <begin position="9"/>
        <end position="39"/>
    </location>
</feature>
<dbReference type="EMBL" id="FNHQ01000001">
    <property type="protein sequence ID" value="SDM04929.1"/>
    <property type="molecule type" value="Genomic_DNA"/>
</dbReference>
<evidence type="ECO:0000313" key="4">
    <source>
        <dbReference type="Proteomes" id="UP000199309"/>
    </source>
</evidence>
<keyword evidence="4" id="KW-1185">Reference proteome</keyword>
<sequence length="218" mass="24819">MLKRMGCILLDLVYPPRCPGCGGSVDVHGKWCRPCFAKIWQPRMISGSHKAGKLDGCYALTSYSGDMKKILRTLKYNRALKYEKGCQYILEAFPWQDRLATIDAVVPVPLSARRMHKRGYNQTEVIFRPWVERYGCWEDLLARVRSTEAQWHLNKQQREENLKRAFEIRKDSFCVIGTHLLLVDDIYTTGATLQECAYILKQKGAASVTGLVISSGAV</sequence>